<evidence type="ECO:0000259" key="1">
    <source>
        <dbReference type="Pfam" id="PF02014"/>
    </source>
</evidence>
<comment type="caution">
    <text evidence="2">The sequence shown here is derived from an EMBL/GenBank/DDBJ whole genome shotgun (WGS) entry which is preliminary data.</text>
</comment>
<evidence type="ECO:0000313" key="2">
    <source>
        <dbReference type="EMBL" id="KAK8769664.1"/>
    </source>
</evidence>
<reference evidence="2 3" key="1">
    <citation type="journal article" date="2023" name="Arcadia Sci">
        <title>De novo assembly of a long-read Amblyomma americanum tick genome.</title>
        <authorList>
            <person name="Chou S."/>
            <person name="Poskanzer K.E."/>
            <person name="Rollins M."/>
            <person name="Thuy-Boun P.S."/>
        </authorList>
    </citation>
    <scope>NUCLEOTIDE SEQUENCE [LARGE SCALE GENOMIC DNA]</scope>
    <source>
        <strain evidence="2">F_SG_1</strain>
        <tissue evidence="2">Salivary glands</tissue>
    </source>
</reference>
<dbReference type="EMBL" id="JARKHS020022307">
    <property type="protein sequence ID" value="KAK8769664.1"/>
    <property type="molecule type" value="Genomic_DNA"/>
</dbReference>
<organism evidence="2 3">
    <name type="scientific">Amblyomma americanum</name>
    <name type="common">Lone star tick</name>
    <dbReference type="NCBI Taxonomy" id="6943"/>
    <lineage>
        <taxon>Eukaryota</taxon>
        <taxon>Metazoa</taxon>
        <taxon>Ecdysozoa</taxon>
        <taxon>Arthropoda</taxon>
        <taxon>Chelicerata</taxon>
        <taxon>Arachnida</taxon>
        <taxon>Acari</taxon>
        <taxon>Parasitiformes</taxon>
        <taxon>Ixodida</taxon>
        <taxon>Ixodoidea</taxon>
        <taxon>Ixodidae</taxon>
        <taxon>Amblyomminae</taxon>
        <taxon>Amblyomma</taxon>
    </lineage>
</organism>
<gene>
    <name evidence="2" type="ORF">V5799_013869</name>
</gene>
<sequence length="198" mass="21380">MRFKHFVSTSSMVPFQAVILHKDYSTKTRAAVVWRPPRGFSGTIVFRAAVVRKIGEQPQHIVSVPVNVEKAKTFIWSRPALRNSVVARARVSRRSAPATASSFTNRSVNDDGPVKAMADGDAKAGGAAGGKTVYKECGVSTGCFGYPPGCIATSNCLMLVSYQLQDDGYHFDLISGPMTKDKFWIAAGVSDSDKMVSL</sequence>
<evidence type="ECO:0000313" key="3">
    <source>
        <dbReference type="Proteomes" id="UP001321473"/>
    </source>
</evidence>
<proteinExistence type="predicted"/>
<keyword evidence="3" id="KW-1185">Reference proteome</keyword>
<protein>
    <recommendedName>
        <fullName evidence="1">Reelin domain-containing protein</fullName>
    </recommendedName>
</protein>
<dbReference type="AlphaFoldDB" id="A0AAQ4E4N1"/>
<dbReference type="Pfam" id="PF02014">
    <property type="entry name" value="Reeler"/>
    <property type="match status" value="1"/>
</dbReference>
<dbReference type="Proteomes" id="UP001321473">
    <property type="component" value="Unassembled WGS sequence"/>
</dbReference>
<dbReference type="InterPro" id="IPR002861">
    <property type="entry name" value="Reeler_dom"/>
</dbReference>
<feature type="domain" description="Reelin" evidence="1">
    <location>
        <begin position="18"/>
        <end position="53"/>
    </location>
</feature>
<name>A0AAQ4E4N1_AMBAM</name>
<accession>A0AAQ4E4N1</accession>